<reference evidence="11" key="2">
    <citation type="journal article" date="2018" name="Algal Res.">
        <title>Characterization of plant carbon substrate utilization by Auxenochlorella protothecoides.</title>
        <authorList>
            <person name="Vogler B.W."/>
            <person name="Starkenburg S.R."/>
            <person name="Sudasinghe N."/>
            <person name="Schambach J.Y."/>
            <person name="Rollin J.A."/>
            <person name="Pattathil S."/>
            <person name="Barry A.N."/>
        </authorList>
    </citation>
    <scope>NUCLEOTIDE SEQUENCE [LARGE SCALE GENOMIC DNA]</scope>
    <source>
        <strain evidence="11">UTEX 25</strain>
    </source>
</reference>
<keyword evidence="3 7" id="KW-0812">Transmembrane</keyword>
<protein>
    <recommendedName>
        <fullName evidence="8">MSP domain-containing protein</fullName>
    </recommendedName>
</protein>
<dbReference type="EMBL" id="QOKY01000154">
    <property type="protein sequence ID" value="RMZ55966.1"/>
    <property type="molecule type" value="Genomic_DNA"/>
</dbReference>
<feature type="region of interest" description="Disordered" evidence="6">
    <location>
        <begin position="134"/>
        <end position="153"/>
    </location>
</feature>
<gene>
    <name evidence="10" type="ORF">APUTEX25_004390</name>
    <name evidence="9" type="ORF">g.5554</name>
</gene>
<feature type="domain" description="MSP" evidence="8">
    <location>
        <begin position="7"/>
        <end position="132"/>
    </location>
</feature>
<dbReference type="Pfam" id="PF00635">
    <property type="entry name" value="Motile_Sperm"/>
    <property type="match status" value="1"/>
</dbReference>
<evidence type="ECO:0000256" key="7">
    <source>
        <dbReference type="SAM" id="Phobius"/>
    </source>
</evidence>
<reference evidence="10" key="3">
    <citation type="submission" date="2018-10" db="EMBL/GenBank/DDBJ databases">
        <authorList>
            <person name="Hovde B."/>
            <person name="Zhang X."/>
        </authorList>
    </citation>
    <scope>NUCLEOTIDE SEQUENCE [LARGE SCALE GENOMIC DNA]</scope>
    <source>
        <strain evidence="10">UTEX 25</strain>
    </source>
</reference>
<reference evidence="10" key="4">
    <citation type="submission" date="2018-11" db="EMBL/GenBank/DDBJ databases">
        <title>Characterization of plant carbon substrate utilization by Auxenochlorella protothecoides.</title>
        <authorList>
            <person name="Vogler B.W."/>
            <person name="Starkenburg S.R."/>
            <person name="Sudasinghe N."/>
            <person name="Schambach J.Y."/>
            <person name="Rollin J.A."/>
            <person name="Pattathil S."/>
            <person name="Barry A.N."/>
        </authorList>
    </citation>
    <scope>NUCLEOTIDE SEQUENCE [LARGE SCALE GENOMIC DNA]</scope>
    <source>
        <strain evidence="10">UTEX 25</strain>
    </source>
</reference>
<dbReference type="SUPFAM" id="SSF49354">
    <property type="entry name" value="PapD-like"/>
    <property type="match status" value="1"/>
</dbReference>
<dbReference type="GO" id="GO:0005789">
    <property type="term" value="C:endoplasmic reticulum membrane"/>
    <property type="evidence" value="ECO:0007669"/>
    <property type="project" value="InterPro"/>
</dbReference>
<dbReference type="PROSITE" id="PS50202">
    <property type="entry name" value="MSP"/>
    <property type="match status" value="1"/>
</dbReference>
<dbReference type="Gene3D" id="2.60.40.10">
    <property type="entry name" value="Immunoglobulins"/>
    <property type="match status" value="1"/>
</dbReference>
<evidence type="ECO:0000256" key="1">
    <source>
        <dbReference type="ARBA" id="ARBA00004211"/>
    </source>
</evidence>
<evidence type="ECO:0000313" key="9">
    <source>
        <dbReference type="EMBL" id="JAT71809.1"/>
    </source>
</evidence>
<organism evidence="9">
    <name type="scientific">Auxenochlorella protothecoides</name>
    <name type="common">Green microalga</name>
    <name type="synonym">Chlorella protothecoides</name>
    <dbReference type="NCBI Taxonomy" id="3075"/>
    <lineage>
        <taxon>Eukaryota</taxon>
        <taxon>Viridiplantae</taxon>
        <taxon>Chlorophyta</taxon>
        <taxon>core chlorophytes</taxon>
        <taxon>Trebouxiophyceae</taxon>
        <taxon>Chlorellales</taxon>
        <taxon>Chlorellaceae</taxon>
        <taxon>Auxenochlorella</taxon>
    </lineage>
</organism>
<accession>A0A1D1ZXZ9</accession>
<dbReference type="GO" id="GO:0005886">
    <property type="term" value="C:plasma membrane"/>
    <property type="evidence" value="ECO:0007669"/>
    <property type="project" value="TreeGrafter"/>
</dbReference>
<dbReference type="GO" id="GO:0090158">
    <property type="term" value="P:endoplasmic reticulum membrane organization"/>
    <property type="evidence" value="ECO:0007669"/>
    <property type="project" value="TreeGrafter"/>
</dbReference>
<proteinExistence type="inferred from homology"/>
<keyword evidence="5 7" id="KW-0472">Membrane</keyword>
<evidence type="ECO:0000256" key="4">
    <source>
        <dbReference type="ARBA" id="ARBA00022989"/>
    </source>
</evidence>
<dbReference type="EMBL" id="GDKF01006813">
    <property type="protein sequence ID" value="JAT71809.1"/>
    <property type="molecule type" value="Transcribed_RNA"/>
</dbReference>
<evidence type="ECO:0000256" key="5">
    <source>
        <dbReference type="ARBA" id="ARBA00023136"/>
    </source>
</evidence>
<dbReference type="AlphaFoldDB" id="A0A1D1ZXZ9"/>
<evidence type="ECO:0000313" key="11">
    <source>
        <dbReference type="Proteomes" id="UP000279271"/>
    </source>
</evidence>
<name>A0A1D1ZXZ9_AUXPR</name>
<dbReference type="InterPro" id="IPR016763">
    <property type="entry name" value="VAP"/>
</dbReference>
<reference evidence="9" key="1">
    <citation type="submission" date="2015-08" db="EMBL/GenBank/DDBJ databases">
        <authorList>
            <person name="Babu N.S."/>
            <person name="Beckwith C.J."/>
            <person name="Beseler K.G."/>
            <person name="Brison A."/>
            <person name="Carone J.V."/>
            <person name="Caskin T.P."/>
            <person name="Diamond M."/>
            <person name="Durham M.E."/>
            <person name="Foxe J.M."/>
            <person name="Go M."/>
            <person name="Henderson B.A."/>
            <person name="Jones I.B."/>
            <person name="McGettigan J.A."/>
            <person name="Micheletti S.J."/>
            <person name="Nasrallah M.E."/>
            <person name="Ortiz D."/>
            <person name="Piller C.R."/>
            <person name="Privatt S.R."/>
            <person name="Schneider S.L."/>
            <person name="Sharp S."/>
            <person name="Smith T.C."/>
            <person name="Stanton J.D."/>
            <person name="Ullery H.E."/>
            <person name="Wilson R.J."/>
            <person name="Serrano M.G."/>
            <person name="Buck G."/>
            <person name="Lee V."/>
            <person name="Wang Y."/>
            <person name="Carvalho R."/>
            <person name="Voegtly L."/>
            <person name="Shi R."/>
            <person name="Duckworth R."/>
            <person name="Johnson A."/>
            <person name="Loviza R."/>
            <person name="Walstead R."/>
            <person name="Shah Z."/>
            <person name="Kiflezghi M."/>
            <person name="Wade K."/>
            <person name="Ball S.L."/>
            <person name="Bradley K.W."/>
            <person name="Asai D.J."/>
            <person name="Bowman C.A."/>
            <person name="Russell D.A."/>
            <person name="Pope W.H."/>
            <person name="Jacobs-Sera D."/>
            <person name="Hendrix R.W."/>
            <person name="Hatfull G.F."/>
        </authorList>
    </citation>
    <scope>NUCLEOTIDE SEQUENCE</scope>
</reference>
<dbReference type="GO" id="GO:0061817">
    <property type="term" value="P:endoplasmic reticulum-plasma membrane tethering"/>
    <property type="evidence" value="ECO:0007669"/>
    <property type="project" value="TreeGrafter"/>
</dbReference>
<comment type="similarity">
    <text evidence="2">Belongs to the VAMP-associated protein (VAP) (TC 9.B.17) family.</text>
</comment>
<comment type="subcellular location">
    <subcellularLocation>
        <location evidence="1">Membrane</location>
        <topology evidence="1">Single-pass type IV membrane protein</topology>
    </subcellularLocation>
</comment>
<evidence type="ECO:0000313" key="10">
    <source>
        <dbReference type="EMBL" id="RMZ55966.1"/>
    </source>
</evidence>
<dbReference type="InterPro" id="IPR000535">
    <property type="entry name" value="MSP_dom"/>
</dbReference>
<evidence type="ECO:0000256" key="6">
    <source>
        <dbReference type="SAM" id="MobiDB-lite"/>
    </source>
</evidence>
<feature type="transmembrane region" description="Helical" evidence="7">
    <location>
        <begin position="199"/>
        <end position="219"/>
    </location>
</feature>
<evidence type="ECO:0000256" key="3">
    <source>
        <dbReference type="ARBA" id="ARBA00022692"/>
    </source>
</evidence>
<dbReference type="InterPro" id="IPR008962">
    <property type="entry name" value="PapD-like_sf"/>
</dbReference>
<dbReference type="FunFam" id="2.60.40.10:FF:000813">
    <property type="entry name" value="Vesicle-associated protein 1-1"/>
    <property type="match status" value="1"/>
</dbReference>
<dbReference type="Proteomes" id="UP000279271">
    <property type="component" value="Unassembled WGS sequence"/>
</dbReference>
<sequence length="232" mass="25607">MAEKANFVNVSPSELKFRFELKKNTPVTLTLQNPSGDRVAFKVKTTSPKKYCVRPSNGFVEPNSSKDVQVILQAQREMPASLADCKDKFLIQCVKLPGSLPEQNEIKEITSDLFDTSRVKDIRQTKLRVVLVAPPRPPSPVPEGNEEPNSPLTTKDVLAHNLDKKLTNAASDKSDIRRRLAELEGSVGSQQQVARSTGAYGVTQLVLVALLAFVLGYFMQVQAPALRHLLGR</sequence>
<keyword evidence="4 7" id="KW-1133">Transmembrane helix</keyword>
<dbReference type="PIRSF" id="PIRSF019693">
    <property type="entry name" value="VAMP-associated"/>
    <property type="match status" value="1"/>
</dbReference>
<dbReference type="PANTHER" id="PTHR10809:SF6">
    <property type="entry name" value="AT11025P-RELATED"/>
    <property type="match status" value="1"/>
</dbReference>
<dbReference type="PANTHER" id="PTHR10809">
    <property type="entry name" value="VESICLE-ASSOCIATED MEMBRANE PROTEIN-ASSOCIATED PROTEIN"/>
    <property type="match status" value="1"/>
</dbReference>
<evidence type="ECO:0000256" key="2">
    <source>
        <dbReference type="ARBA" id="ARBA00008932"/>
    </source>
</evidence>
<evidence type="ECO:0000259" key="8">
    <source>
        <dbReference type="PROSITE" id="PS50202"/>
    </source>
</evidence>
<dbReference type="InterPro" id="IPR013783">
    <property type="entry name" value="Ig-like_fold"/>
</dbReference>